<dbReference type="STRING" id="1379680.GCA_001612615_02337"/>
<dbReference type="Proteomes" id="UP000219565">
    <property type="component" value="Unassembled WGS sequence"/>
</dbReference>
<reference evidence="1 2" key="1">
    <citation type="submission" date="2017-09" db="EMBL/GenBank/DDBJ databases">
        <authorList>
            <person name="Ehlers B."/>
            <person name="Leendertz F.H."/>
        </authorList>
    </citation>
    <scope>NUCLEOTIDE SEQUENCE [LARGE SCALE GENOMIC DNA]</scope>
    <source>
        <strain evidence="1 2">DSM 45537</strain>
    </source>
</reference>
<keyword evidence="2" id="KW-1185">Reference proteome</keyword>
<organism evidence="1 2">
    <name type="scientific">Nocardia amikacinitolerans</name>
    <dbReference type="NCBI Taxonomy" id="756689"/>
    <lineage>
        <taxon>Bacteria</taxon>
        <taxon>Bacillati</taxon>
        <taxon>Actinomycetota</taxon>
        <taxon>Actinomycetes</taxon>
        <taxon>Mycobacteriales</taxon>
        <taxon>Nocardiaceae</taxon>
        <taxon>Nocardia</taxon>
    </lineage>
</organism>
<dbReference type="Pfam" id="PF00805">
    <property type="entry name" value="Pentapeptide"/>
    <property type="match status" value="2"/>
</dbReference>
<evidence type="ECO:0000313" key="1">
    <source>
        <dbReference type="EMBL" id="SNY78262.1"/>
    </source>
</evidence>
<evidence type="ECO:0000313" key="2">
    <source>
        <dbReference type="Proteomes" id="UP000219565"/>
    </source>
</evidence>
<dbReference type="InterPro" id="IPR001646">
    <property type="entry name" value="5peptide_repeat"/>
</dbReference>
<dbReference type="SUPFAM" id="SSF141571">
    <property type="entry name" value="Pentapeptide repeat-like"/>
    <property type="match status" value="1"/>
</dbReference>
<gene>
    <name evidence="1" type="ORF">SAMN04244553_1223</name>
</gene>
<dbReference type="OrthoDB" id="4557969at2"/>
<accession>A0A285L016</accession>
<dbReference type="Gene3D" id="2.160.20.80">
    <property type="entry name" value="E3 ubiquitin-protein ligase SopA"/>
    <property type="match status" value="1"/>
</dbReference>
<sequence length="162" mass="17092">MQGARLSTVARRTLLQNATTALVRGATSLRAVLIVRGGVAIRPGADLVRARLHGIELPGADLTGADLTSADLREAYLVEAVLVDANLAYAQLAGTDLRGADLTGADLTRVDAVGTDFSEAEIPGIATAKDLTWSETTRWGEYSEQVRSRSCALGGGRYRLNP</sequence>
<dbReference type="PANTHER" id="PTHR14136:SF17">
    <property type="entry name" value="BTB_POZ DOMAIN-CONTAINING PROTEIN KCTD9"/>
    <property type="match status" value="1"/>
</dbReference>
<name>A0A285L016_9NOCA</name>
<dbReference type="InterPro" id="IPR051082">
    <property type="entry name" value="Pentapeptide-BTB/POZ_domain"/>
</dbReference>
<dbReference type="EMBL" id="OBEG01000001">
    <property type="protein sequence ID" value="SNY78262.1"/>
    <property type="molecule type" value="Genomic_DNA"/>
</dbReference>
<dbReference type="AlphaFoldDB" id="A0A285L016"/>
<dbReference type="PANTHER" id="PTHR14136">
    <property type="entry name" value="BTB_POZ DOMAIN-CONTAINING PROTEIN KCTD9"/>
    <property type="match status" value="1"/>
</dbReference>
<protein>
    <submittedName>
        <fullName evidence="1">Pentapeptide repeat-containing protein</fullName>
    </submittedName>
</protein>
<proteinExistence type="predicted"/>